<name>A0A8H4AIB0_GIGMA</name>
<gene>
    <name evidence="1" type="ORF">F8M41_020528</name>
</gene>
<evidence type="ECO:0000313" key="1">
    <source>
        <dbReference type="EMBL" id="KAF0498710.1"/>
    </source>
</evidence>
<protein>
    <submittedName>
        <fullName evidence="1">Uncharacterized protein</fullName>
    </submittedName>
</protein>
<dbReference type="EMBL" id="WTPW01000568">
    <property type="protein sequence ID" value="KAF0498710.1"/>
    <property type="molecule type" value="Genomic_DNA"/>
</dbReference>
<dbReference type="AlphaFoldDB" id="A0A8H4AIB0"/>
<accession>A0A8H4AIB0</accession>
<comment type="caution">
    <text evidence="1">The sequence shown here is derived from an EMBL/GenBank/DDBJ whole genome shotgun (WGS) entry which is preliminary data.</text>
</comment>
<evidence type="ECO:0000313" key="2">
    <source>
        <dbReference type="Proteomes" id="UP000439903"/>
    </source>
</evidence>
<sequence>MKINKYQLNYFKQIQTETNQYKELCSFYCDKKEIAWCLVEKFNTIPLNKNHIFFFPQNPDLYQYFTITIDEILFFCEQLQLSDDNKALIKYQKMKKEIDESLDPNKYVKDLAVKYSKYDFKPELYLEKPELLVPISKLETYFRQVANLIKDKKDIKISKPVYNNVIRQYNNKLPKFINIKYKKALKLTVLGNEELNILIKNPELYKIIKSKILDILYYCTKLYMKETNRVVVQYKKIIRDIRNSKNKNSFVIRLAISWSKFKFQPHIYLFKPDLIGPISRLIYCFNEIASQYKSHKQITKYTN</sequence>
<dbReference type="Proteomes" id="UP000439903">
    <property type="component" value="Unassembled WGS sequence"/>
</dbReference>
<dbReference type="OrthoDB" id="10538474at2759"/>
<reference evidence="1 2" key="1">
    <citation type="journal article" date="2019" name="Environ. Microbiol.">
        <title>At the nexus of three kingdoms: the genome of the mycorrhizal fungus Gigaspora margarita provides insights into plant, endobacterial and fungal interactions.</title>
        <authorList>
            <person name="Venice F."/>
            <person name="Ghignone S."/>
            <person name="Salvioli di Fossalunga A."/>
            <person name="Amselem J."/>
            <person name="Novero M."/>
            <person name="Xianan X."/>
            <person name="Sedzielewska Toro K."/>
            <person name="Morin E."/>
            <person name="Lipzen A."/>
            <person name="Grigoriev I.V."/>
            <person name="Henrissat B."/>
            <person name="Martin F.M."/>
            <person name="Bonfante P."/>
        </authorList>
    </citation>
    <scope>NUCLEOTIDE SEQUENCE [LARGE SCALE GENOMIC DNA]</scope>
    <source>
        <strain evidence="1 2">BEG34</strain>
    </source>
</reference>
<organism evidence="1 2">
    <name type="scientific">Gigaspora margarita</name>
    <dbReference type="NCBI Taxonomy" id="4874"/>
    <lineage>
        <taxon>Eukaryota</taxon>
        <taxon>Fungi</taxon>
        <taxon>Fungi incertae sedis</taxon>
        <taxon>Mucoromycota</taxon>
        <taxon>Glomeromycotina</taxon>
        <taxon>Glomeromycetes</taxon>
        <taxon>Diversisporales</taxon>
        <taxon>Gigasporaceae</taxon>
        <taxon>Gigaspora</taxon>
    </lineage>
</organism>
<keyword evidence="2" id="KW-1185">Reference proteome</keyword>
<proteinExistence type="predicted"/>